<keyword evidence="7" id="KW-1185">Reference proteome</keyword>
<accession>A0ABS7HAK4</accession>
<name>A0ABS7HAK4_9HYPH</name>
<dbReference type="CDD" id="cd07720">
    <property type="entry name" value="OPHC2-like_MBL-fold"/>
    <property type="match status" value="1"/>
</dbReference>
<gene>
    <name evidence="6" type="ORF">JNB71_10830</name>
</gene>
<dbReference type="SMART" id="SM00849">
    <property type="entry name" value="Lactamase_B"/>
    <property type="match status" value="1"/>
</dbReference>
<dbReference type="Proteomes" id="UP000757604">
    <property type="component" value="Unassembled WGS sequence"/>
</dbReference>
<evidence type="ECO:0000256" key="4">
    <source>
        <dbReference type="ARBA" id="ARBA00022833"/>
    </source>
</evidence>
<evidence type="ECO:0000256" key="3">
    <source>
        <dbReference type="ARBA" id="ARBA00022801"/>
    </source>
</evidence>
<reference evidence="6 7" key="1">
    <citation type="journal article" date="2021" name="MBio">
        <title>Poor Competitiveness of Bradyrhizobium in Pigeon Pea Root Colonization in Indian Soils.</title>
        <authorList>
            <person name="Chalasani D."/>
            <person name="Basu A."/>
            <person name="Pullabhotla S.V.S.R.N."/>
            <person name="Jorrin B."/>
            <person name="Neal A.L."/>
            <person name="Poole P.S."/>
            <person name="Podile A.R."/>
            <person name="Tkacz A."/>
        </authorList>
    </citation>
    <scope>NUCLEOTIDE SEQUENCE [LARGE SCALE GENOMIC DNA]</scope>
    <source>
        <strain evidence="6 7">HU44</strain>
    </source>
</reference>
<dbReference type="Pfam" id="PF00753">
    <property type="entry name" value="Lactamase_B"/>
    <property type="match status" value="1"/>
</dbReference>
<dbReference type="RefSeq" id="WP_220371796.1">
    <property type="nucleotide sequence ID" value="NZ_JAEUAO010000002.1"/>
</dbReference>
<comment type="similarity">
    <text evidence="1">Belongs to the metallo-beta-lactamase superfamily.</text>
</comment>
<evidence type="ECO:0000259" key="5">
    <source>
        <dbReference type="SMART" id="SM00849"/>
    </source>
</evidence>
<evidence type="ECO:0000256" key="2">
    <source>
        <dbReference type="ARBA" id="ARBA00022723"/>
    </source>
</evidence>
<organism evidence="6 7">
    <name type="scientific">Rhizobium herbae</name>
    <dbReference type="NCBI Taxonomy" id="508661"/>
    <lineage>
        <taxon>Bacteria</taxon>
        <taxon>Pseudomonadati</taxon>
        <taxon>Pseudomonadota</taxon>
        <taxon>Alphaproteobacteria</taxon>
        <taxon>Hyphomicrobiales</taxon>
        <taxon>Rhizobiaceae</taxon>
        <taxon>Rhizobium/Agrobacterium group</taxon>
        <taxon>Rhizobium</taxon>
    </lineage>
</organism>
<keyword evidence="4" id="KW-0862">Zinc</keyword>
<evidence type="ECO:0000256" key="1">
    <source>
        <dbReference type="ARBA" id="ARBA00007749"/>
    </source>
</evidence>
<sequence>MAIDHEELLHLLNRRLFLVGSAALASVSTMPWKALALSTEPLKFVQGEFEVTVFSDGSLRLPLNIIAADASPAQLKEIAKRLGWTSDNAELGTNIPLIKKGQDLVLIDNGSANKFQPTAGKLAENLKAAGIDPSAVTKVVFTHAHPDHIWGTLVDGDKLFLPNAAYYVGSAEWNFWTDPELLSKMPAEMGDFVKGAQRSLAAVKDRVTMVKGGDEIVPGLSVLDTPGHTPGHISLELSGGEGLIITADAMTNEIVSFEHPEWKFGFDANPDLAIENRKKLVDRAATDKIKMLGFHWTYPGLGIAERKGAAYVFAKAS</sequence>
<dbReference type="PANTHER" id="PTHR42978:SF6">
    <property type="entry name" value="QUORUM-QUENCHING LACTONASE YTNP-RELATED"/>
    <property type="match status" value="1"/>
</dbReference>
<dbReference type="Gene3D" id="3.60.15.10">
    <property type="entry name" value="Ribonuclease Z/Hydroxyacylglutathione hydrolase-like"/>
    <property type="match status" value="1"/>
</dbReference>
<feature type="domain" description="Metallo-beta-lactamase" evidence="5">
    <location>
        <begin position="92"/>
        <end position="295"/>
    </location>
</feature>
<evidence type="ECO:0000313" key="6">
    <source>
        <dbReference type="EMBL" id="MBW9063815.1"/>
    </source>
</evidence>
<dbReference type="InterPro" id="IPR051013">
    <property type="entry name" value="MBL_superfamily_lactonases"/>
</dbReference>
<keyword evidence="2" id="KW-0479">Metal-binding</keyword>
<dbReference type="PANTHER" id="PTHR42978">
    <property type="entry name" value="QUORUM-QUENCHING LACTONASE YTNP-RELATED-RELATED"/>
    <property type="match status" value="1"/>
</dbReference>
<dbReference type="SUPFAM" id="SSF56281">
    <property type="entry name" value="Metallo-hydrolase/oxidoreductase"/>
    <property type="match status" value="1"/>
</dbReference>
<dbReference type="InterPro" id="IPR001279">
    <property type="entry name" value="Metallo-B-lactamas"/>
</dbReference>
<keyword evidence="3" id="KW-0378">Hydrolase</keyword>
<proteinExistence type="inferred from homology"/>
<evidence type="ECO:0000313" key="7">
    <source>
        <dbReference type="Proteomes" id="UP000757604"/>
    </source>
</evidence>
<dbReference type="EMBL" id="JAEUAO010000002">
    <property type="protein sequence ID" value="MBW9063815.1"/>
    <property type="molecule type" value="Genomic_DNA"/>
</dbReference>
<dbReference type="InterPro" id="IPR036866">
    <property type="entry name" value="RibonucZ/Hydroxyglut_hydro"/>
</dbReference>
<protein>
    <submittedName>
        <fullName evidence="6">MBL fold metallo-hydrolase</fullName>
    </submittedName>
</protein>
<comment type="caution">
    <text evidence="6">The sequence shown here is derived from an EMBL/GenBank/DDBJ whole genome shotgun (WGS) entry which is preliminary data.</text>
</comment>